<keyword evidence="2" id="KW-0479">Metal-binding</keyword>
<dbReference type="PANTHER" id="PTHR36923">
    <property type="entry name" value="FERREDOXIN"/>
    <property type="match status" value="1"/>
</dbReference>
<dbReference type="GO" id="GO:0005506">
    <property type="term" value="F:iron ion binding"/>
    <property type="evidence" value="ECO:0007669"/>
    <property type="project" value="InterPro"/>
</dbReference>
<evidence type="ECO:0000256" key="2">
    <source>
        <dbReference type="ARBA" id="ARBA00022723"/>
    </source>
</evidence>
<organism evidence="7">
    <name type="scientific">bioreactor metagenome</name>
    <dbReference type="NCBI Taxonomy" id="1076179"/>
    <lineage>
        <taxon>unclassified sequences</taxon>
        <taxon>metagenomes</taxon>
        <taxon>ecological metagenomes</taxon>
    </lineage>
</organism>
<evidence type="ECO:0000313" key="7">
    <source>
        <dbReference type="EMBL" id="MPM39219.1"/>
    </source>
</evidence>
<sequence length="63" mass="6640">MKAAVNKDECISCGLCPSLCPEVFEFEDDGKAGVVVDEVPKESEDCAKEAAESCPTSAIEVSE</sequence>
<dbReference type="Gene3D" id="3.30.70.20">
    <property type="match status" value="1"/>
</dbReference>
<keyword evidence="5" id="KW-0411">Iron-sulfur</keyword>
<comment type="caution">
    <text evidence="7">The sequence shown here is derived from an EMBL/GenBank/DDBJ whole genome shotgun (WGS) entry which is preliminary data.</text>
</comment>
<evidence type="ECO:0000259" key="6">
    <source>
        <dbReference type="PROSITE" id="PS51379"/>
    </source>
</evidence>
<name>A0A644ZEM6_9ZZZZ</name>
<evidence type="ECO:0000256" key="4">
    <source>
        <dbReference type="ARBA" id="ARBA00023004"/>
    </source>
</evidence>
<dbReference type="GO" id="GO:0051536">
    <property type="term" value="F:iron-sulfur cluster binding"/>
    <property type="evidence" value="ECO:0007669"/>
    <property type="project" value="UniProtKB-KW"/>
</dbReference>
<feature type="domain" description="4Fe-4S ferredoxin-type" evidence="6">
    <location>
        <begin position="1"/>
        <end position="29"/>
    </location>
</feature>
<gene>
    <name evidence="7" type="ORF">SDC9_85852</name>
</gene>
<dbReference type="PROSITE" id="PS51379">
    <property type="entry name" value="4FE4S_FER_2"/>
    <property type="match status" value="1"/>
</dbReference>
<keyword evidence="1" id="KW-0813">Transport</keyword>
<dbReference type="PRINTS" id="PR00352">
    <property type="entry name" value="3FE4SFRDOXIN"/>
</dbReference>
<evidence type="ECO:0000256" key="5">
    <source>
        <dbReference type="ARBA" id="ARBA00023014"/>
    </source>
</evidence>
<dbReference type="SUPFAM" id="SSF54862">
    <property type="entry name" value="4Fe-4S ferredoxins"/>
    <property type="match status" value="1"/>
</dbReference>
<keyword evidence="4" id="KW-0408">Iron</keyword>
<evidence type="ECO:0000256" key="3">
    <source>
        <dbReference type="ARBA" id="ARBA00022982"/>
    </source>
</evidence>
<accession>A0A644ZEM6</accession>
<dbReference type="AlphaFoldDB" id="A0A644ZEM6"/>
<dbReference type="InterPro" id="IPR051269">
    <property type="entry name" value="Fe-S_cluster_ET"/>
</dbReference>
<proteinExistence type="predicted"/>
<dbReference type="Pfam" id="PF13459">
    <property type="entry name" value="Fer4_15"/>
    <property type="match status" value="1"/>
</dbReference>
<reference evidence="7" key="1">
    <citation type="submission" date="2019-08" db="EMBL/GenBank/DDBJ databases">
        <authorList>
            <person name="Kucharzyk K."/>
            <person name="Murdoch R.W."/>
            <person name="Higgins S."/>
            <person name="Loffler F."/>
        </authorList>
    </citation>
    <scope>NUCLEOTIDE SEQUENCE</scope>
</reference>
<dbReference type="InterPro" id="IPR001080">
    <property type="entry name" value="3Fe4S_ferredoxin"/>
</dbReference>
<dbReference type="PANTHER" id="PTHR36923:SF3">
    <property type="entry name" value="FERREDOXIN"/>
    <property type="match status" value="1"/>
</dbReference>
<protein>
    <submittedName>
        <fullName evidence="7">Ferredoxin</fullName>
    </submittedName>
</protein>
<dbReference type="EMBL" id="VSSQ01008565">
    <property type="protein sequence ID" value="MPM39219.1"/>
    <property type="molecule type" value="Genomic_DNA"/>
</dbReference>
<dbReference type="InterPro" id="IPR017896">
    <property type="entry name" value="4Fe4S_Fe-S-bd"/>
</dbReference>
<evidence type="ECO:0000256" key="1">
    <source>
        <dbReference type="ARBA" id="ARBA00022448"/>
    </source>
</evidence>
<keyword evidence="3" id="KW-0249">Electron transport</keyword>
<dbReference type="GO" id="GO:0009055">
    <property type="term" value="F:electron transfer activity"/>
    <property type="evidence" value="ECO:0007669"/>
    <property type="project" value="InterPro"/>
</dbReference>